<gene>
    <name evidence="1" type="ORF">LTR97_010789</name>
</gene>
<evidence type="ECO:0000313" key="1">
    <source>
        <dbReference type="EMBL" id="KAK5692480.1"/>
    </source>
</evidence>
<protein>
    <submittedName>
        <fullName evidence="1">Uncharacterized protein</fullName>
    </submittedName>
</protein>
<reference evidence="1" key="1">
    <citation type="submission" date="2023-08" db="EMBL/GenBank/DDBJ databases">
        <title>Black Yeasts Isolated from many extreme environments.</title>
        <authorList>
            <person name="Coleine C."/>
            <person name="Stajich J.E."/>
            <person name="Selbmann L."/>
        </authorList>
    </citation>
    <scope>NUCLEOTIDE SEQUENCE</scope>
    <source>
        <strain evidence="1">CCFEE 5810</strain>
    </source>
</reference>
<comment type="caution">
    <text evidence="1">The sequence shown here is derived from an EMBL/GenBank/DDBJ whole genome shotgun (WGS) entry which is preliminary data.</text>
</comment>
<accession>A0AAN7ZR98</accession>
<sequence>MLETTELRFVYTEAFYQRHDREVTLDLDALGEVTSGFSAGDVRWSTLELAITRAFELFEDTSRITLELLFISFRLKNRWTVQARIQSPVEDSSEVLTYDTLAGELALDNGDCDMSEIMTSYLMPGLDGLSPDEHDAQTNINESAI</sequence>
<name>A0AAN7ZR98_9PEZI</name>
<dbReference type="Proteomes" id="UP001310594">
    <property type="component" value="Unassembled WGS sequence"/>
</dbReference>
<dbReference type="EMBL" id="JAVRQU010000019">
    <property type="protein sequence ID" value="KAK5692480.1"/>
    <property type="molecule type" value="Genomic_DNA"/>
</dbReference>
<proteinExistence type="predicted"/>
<evidence type="ECO:0000313" key="2">
    <source>
        <dbReference type="Proteomes" id="UP001310594"/>
    </source>
</evidence>
<dbReference type="AlphaFoldDB" id="A0AAN7ZR98"/>
<organism evidence="1 2">
    <name type="scientific">Elasticomyces elasticus</name>
    <dbReference type="NCBI Taxonomy" id="574655"/>
    <lineage>
        <taxon>Eukaryota</taxon>
        <taxon>Fungi</taxon>
        <taxon>Dikarya</taxon>
        <taxon>Ascomycota</taxon>
        <taxon>Pezizomycotina</taxon>
        <taxon>Dothideomycetes</taxon>
        <taxon>Dothideomycetidae</taxon>
        <taxon>Mycosphaerellales</taxon>
        <taxon>Teratosphaeriaceae</taxon>
        <taxon>Elasticomyces</taxon>
    </lineage>
</organism>